<accession>A0A0P0YBL4</accession>
<dbReference type="AlphaFoldDB" id="A0A0P0YBL4"/>
<dbReference type="PaxDb" id="39947-A0A0P0YBL4"/>
<evidence type="ECO:0000313" key="2">
    <source>
        <dbReference type="Proteomes" id="UP000059680"/>
    </source>
</evidence>
<name>A0A0P0YBL4_ORYSJ</name>
<dbReference type="InParanoid" id="A0A0P0YBL4"/>
<evidence type="ECO:0000313" key="1">
    <source>
        <dbReference type="EMBL" id="BAT17731.1"/>
    </source>
</evidence>
<reference evidence="1 2" key="2">
    <citation type="journal article" date="2013" name="Plant Cell Physiol.">
        <title>Rice Annotation Project Database (RAP-DB): an integrative and interactive database for rice genomics.</title>
        <authorList>
            <person name="Sakai H."/>
            <person name="Lee S.S."/>
            <person name="Tanaka T."/>
            <person name="Numa H."/>
            <person name="Kim J."/>
            <person name="Kawahara Y."/>
            <person name="Wakimoto H."/>
            <person name="Yang C.C."/>
            <person name="Iwamoto M."/>
            <person name="Abe T."/>
            <person name="Yamada Y."/>
            <person name="Muto A."/>
            <person name="Inokuchi H."/>
            <person name="Ikemura T."/>
            <person name="Matsumoto T."/>
            <person name="Sasaki T."/>
            <person name="Itoh T."/>
        </authorList>
    </citation>
    <scope>NUCLEOTIDE SEQUENCE [LARGE SCALE GENOMIC DNA]</scope>
    <source>
        <strain evidence="2">cv. Nipponbare</strain>
    </source>
</reference>
<sequence length="193" mass="20698">MIPHSCARAKCTRWCSPLHRCSMTAAAFSRFLGVPLPIISTSTGTGSAAPIAALPSGWLDSMESIAIASSMSAPVGLVTSPMMSGTRPARIARPLFPWYIHKLKRAAAASFFPRWLPSPNSTTSAGIAPIPPIVTLYSSITERLKSVAAAFSRASMLPFFRTWTMLGTAPDDMMLALLSSCMERFRRAVTACS</sequence>
<dbReference type="Proteomes" id="UP000059680">
    <property type="component" value="Chromosome 12"/>
</dbReference>
<dbReference type="EMBL" id="AP014968">
    <property type="protein sequence ID" value="BAT17731.1"/>
    <property type="molecule type" value="Genomic_DNA"/>
</dbReference>
<reference evidence="2" key="1">
    <citation type="journal article" date="2005" name="Nature">
        <title>The map-based sequence of the rice genome.</title>
        <authorList>
            <consortium name="International rice genome sequencing project (IRGSP)"/>
            <person name="Matsumoto T."/>
            <person name="Wu J."/>
            <person name="Kanamori H."/>
            <person name="Katayose Y."/>
            <person name="Fujisawa M."/>
            <person name="Namiki N."/>
            <person name="Mizuno H."/>
            <person name="Yamamoto K."/>
            <person name="Antonio B.A."/>
            <person name="Baba T."/>
            <person name="Sakata K."/>
            <person name="Nagamura Y."/>
            <person name="Aoki H."/>
            <person name="Arikawa K."/>
            <person name="Arita K."/>
            <person name="Bito T."/>
            <person name="Chiden Y."/>
            <person name="Fujitsuka N."/>
            <person name="Fukunaka R."/>
            <person name="Hamada M."/>
            <person name="Harada C."/>
            <person name="Hayashi A."/>
            <person name="Hijishita S."/>
            <person name="Honda M."/>
            <person name="Hosokawa S."/>
            <person name="Ichikawa Y."/>
            <person name="Idonuma A."/>
            <person name="Iijima M."/>
            <person name="Ikeda M."/>
            <person name="Ikeno M."/>
            <person name="Ito K."/>
            <person name="Ito S."/>
            <person name="Ito T."/>
            <person name="Ito Y."/>
            <person name="Ito Y."/>
            <person name="Iwabuchi A."/>
            <person name="Kamiya K."/>
            <person name="Karasawa W."/>
            <person name="Kurita K."/>
            <person name="Katagiri S."/>
            <person name="Kikuta A."/>
            <person name="Kobayashi H."/>
            <person name="Kobayashi N."/>
            <person name="Machita K."/>
            <person name="Maehara T."/>
            <person name="Masukawa M."/>
            <person name="Mizubayashi T."/>
            <person name="Mukai Y."/>
            <person name="Nagasaki H."/>
            <person name="Nagata Y."/>
            <person name="Naito S."/>
            <person name="Nakashima M."/>
            <person name="Nakama Y."/>
            <person name="Nakamichi Y."/>
            <person name="Nakamura M."/>
            <person name="Meguro A."/>
            <person name="Negishi M."/>
            <person name="Ohta I."/>
            <person name="Ohta T."/>
            <person name="Okamoto M."/>
            <person name="Ono N."/>
            <person name="Saji S."/>
            <person name="Sakaguchi M."/>
            <person name="Sakai K."/>
            <person name="Shibata M."/>
            <person name="Shimokawa T."/>
            <person name="Song J."/>
            <person name="Takazaki Y."/>
            <person name="Terasawa K."/>
            <person name="Tsugane M."/>
            <person name="Tsuji K."/>
            <person name="Ueda S."/>
            <person name="Waki K."/>
            <person name="Yamagata H."/>
            <person name="Yamamoto M."/>
            <person name="Yamamoto S."/>
            <person name="Yamane H."/>
            <person name="Yoshiki S."/>
            <person name="Yoshihara R."/>
            <person name="Yukawa K."/>
            <person name="Zhong H."/>
            <person name="Yano M."/>
            <person name="Yuan Q."/>
            <person name="Ouyang S."/>
            <person name="Liu J."/>
            <person name="Jones K.M."/>
            <person name="Gansberger K."/>
            <person name="Moffat K."/>
            <person name="Hill J."/>
            <person name="Bera J."/>
            <person name="Fadrosh D."/>
            <person name="Jin S."/>
            <person name="Johri S."/>
            <person name="Kim M."/>
            <person name="Overton L."/>
            <person name="Reardon M."/>
            <person name="Tsitrin T."/>
            <person name="Vuong H."/>
            <person name="Weaver B."/>
            <person name="Ciecko A."/>
            <person name="Tallon L."/>
            <person name="Jackson J."/>
            <person name="Pai G."/>
            <person name="Aken S.V."/>
            <person name="Utterback T."/>
            <person name="Reidmuller S."/>
            <person name="Feldblyum T."/>
            <person name="Hsiao J."/>
            <person name="Zismann V."/>
            <person name="Iobst S."/>
            <person name="de Vazeille A.R."/>
            <person name="Buell C.R."/>
            <person name="Ying K."/>
            <person name="Li Y."/>
            <person name="Lu T."/>
            <person name="Huang Y."/>
            <person name="Zhao Q."/>
            <person name="Feng Q."/>
            <person name="Zhang L."/>
            <person name="Zhu J."/>
            <person name="Weng Q."/>
            <person name="Mu J."/>
            <person name="Lu Y."/>
            <person name="Fan D."/>
            <person name="Liu Y."/>
            <person name="Guan J."/>
            <person name="Zhang Y."/>
            <person name="Yu S."/>
            <person name="Liu X."/>
            <person name="Zhang Y."/>
            <person name="Hong G."/>
            <person name="Han B."/>
            <person name="Choisne N."/>
            <person name="Demange N."/>
            <person name="Orjeda G."/>
            <person name="Samain S."/>
            <person name="Cattolico L."/>
            <person name="Pelletier E."/>
            <person name="Couloux A."/>
            <person name="Segurens B."/>
            <person name="Wincker P."/>
            <person name="D'Hont A."/>
            <person name="Scarpelli C."/>
            <person name="Weissenbach J."/>
            <person name="Salanoubat M."/>
            <person name="Quetier F."/>
            <person name="Yu Y."/>
            <person name="Kim H.R."/>
            <person name="Rambo T."/>
            <person name="Currie J."/>
            <person name="Collura K."/>
            <person name="Luo M."/>
            <person name="Yang T."/>
            <person name="Ammiraju J.S.S."/>
            <person name="Engler F."/>
            <person name="Soderlund C."/>
            <person name="Wing R.A."/>
            <person name="Palmer L.E."/>
            <person name="de la Bastide M."/>
            <person name="Spiegel L."/>
            <person name="Nascimento L."/>
            <person name="Zutavern T."/>
            <person name="O'Shaughnessy A."/>
            <person name="Dike S."/>
            <person name="Dedhia N."/>
            <person name="Preston R."/>
            <person name="Balija V."/>
            <person name="McCombie W.R."/>
            <person name="Chow T."/>
            <person name="Chen H."/>
            <person name="Chung M."/>
            <person name="Chen C."/>
            <person name="Shaw J."/>
            <person name="Wu H."/>
            <person name="Hsiao K."/>
            <person name="Chao Y."/>
            <person name="Chu M."/>
            <person name="Cheng C."/>
            <person name="Hour A."/>
            <person name="Lee P."/>
            <person name="Lin S."/>
            <person name="Lin Y."/>
            <person name="Liou J."/>
            <person name="Liu S."/>
            <person name="Hsing Y."/>
            <person name="Raghuvanshi S."/>
            <person name="Mohanty A."/>
            <person name="Bharti A.K."/>
            <person name="Gaur A."/>
            <person name="Gupta V."/>
            <person name="Kumar D."/>
            <person name="Ravi V."/>
            <person name="Vij S."/>
            <person name="Kapur A."/>
            <person name="Khurana P."/>
            <person name="Khurana P."/>
            <person name="Khurana J.P."/>
            <person name="Tyagi A.K."/>
            <person name="Gaikwad K."/>
            <person name="Singh A."/>
            <person name="Dalal V."/>
            <person name="Srivastava S."/>
            <person name="Dixit A."/>
            <person name="Pal A.K."/>
            <person name="Ghazi I.A."/>
            <person name="Yadav M."/>
            <person name="Pandit A."/>
            <person name="Bhargava A."/>
            <person name="Sureshbabu K."/>
            <person name="Batra K."/>
            <person name="Sharma T.R."/>
            <person name="Mohapatra T."/>
            <person name="Singh N.K."/>
            <person name="Messing J."/>
            <person name="Nelson A.B."/>
            <person name="Fuks G."/>
            <person name="Kavchok S."/>
            <person name="Keizer G."/>
            <person name="Linton E."/>
            <person name="Llaca V."/>
            <person name="Song R."/>
            <person name="Tanyolac B."/>
            <person name="Young S."/>
            <person name="Ho-Il K."/>
            <person name="Hahn J.H."/>
            <person name="Sangsakoo G."/>
            <person name="Vanavichit A."/>
            <person name="de Mattos Luiz.A.T."/>
            <person name="Zimmer P.D."/>
            <person name="Malone G."/>
            <person name="Dellagostin O."/>
            <person name="de Oliveira A.C."/>
            <person name="Bevan M."/>
            <person name="Bancroft I."/>
            <person name="Minx P."/>
            <person name="Cordum H."/>
            <person name="Wilson R."/>
            <person name="Cheng Z."/>
            <person name="Jin W."/>
            <person name="Jiang J."/>
            <person name="Leong S.A."/>
            <person name="Iwama H."/>
            <person name="Gojobori T."/>
            <person name="Itoh T."/>
            <person name="Niimura Y."/>
            <person name="Fujii Y."/>
            <person name="Habara T."/>
            <person name="Sakai H."/>
            <person name="Sato Y."/>
            <person name="Wilson G."/>
            <person name="Kumar K."/>
            <person name="McCouch S."/>
            <person name="Juretic N."/>
            <person name="Hoen D."/>
            <person name="Wright S."/>
            <person name="Bruskiewich R."/>
            <person name="Bureau T."/>
            <person name="Miyao A."/>
            <person name="Hirochika H."/>
            <person name="Nishikawa T."/>
            <person name="Kadowaki K."/>
            <person name="Sugiura M."/>
            <person name="Burr B."/>
            <person name="Sasaki T."/>
        </authorList>
    </citation>
    <scope>NUCLEOTIDE SEQUENCE [LARGE SCALE GENOMIC DNA]</scope>
    <source>
        <strain evidence="2">cv. Nipponbare</strain>
    </source>
</reference>
<keyword evidence="2" id="KW-1185">Reference proteome</keyword>
<proteinExistence type="predicted"/>
<reference evidence="1 2" key="3">
    <citation type="journal article" date="2013" name="Rice">
        <title>Improvement of the Oryza sativa Nipponbare reference genome using next generation sequence and optical map data.</title>
        <authorList>
            <person name="Kawahara Y."/>
            <person name="de la Bastide M."/>
            <person name="Hamilton J.P."/>
            <person name="Kanamori H."/>
            <person name="McCombie W.R."/>
            <person name="Ouyang S."/>
            <person name="Schwartz D.C."/>
            <person name="Tanaka T."/>
            <person name="Wu J."/>
            <person name="Zhou S."/>
            <person name="Childs K.L."/>
            <person name="Davidson R.M."/>
            <person name="Lin H."/>
            <person name="Quesada-Ocampo L."/>
            <person name="Vaillancourt B."/>
            <person name="Sakai H."/>
            <person name="Lee S.S."/>
            <person name="Kim J."/>
            <person name="Numa H."/>
            <person name="Itoh T."/>
            <person name="Buell C.R."/>
            <person name="Matsumoto T."/>
        </authorList>
    </citation>
    <scope>NUCLEOTIDE SEQUENCE [LARGE SCALE GENOMIC DNA]</scope>
    <source>
        <strain evidence="2">cv. Nipponbare</strain>
    </source>
</reference>
<organism evidence="1 2">
    <name type="scientific">Oryza sativa subsp. japonica</name>
    <name type="common">Rice</name>
    <dbReference type="NCBI Taxonomy" id="39947"/>
    <lineage>
        <taxon>Eukaryota</taxon>
        <taxon>Viridiplantae</taxon>
        <taxon>Streptophyta</taxon>
        <taxon>Embryophyta</taxon>
        <taxon>Tracheophyta</taxon>
        <taxon>Spermatophyta</taxon>
        <taxon>Magnoliopsida</taxon>
        <taxon>Liliopsida</taxon>
        <taxon>Poales</taxon>
        <taxon>Poaceae</taxon>
        <taxon>BOP clade</taxon>
        <taxon>Oryzoideae</taxon>
        <taxon>Oryzeae</taxon>
        <taxon>Oryzinae</taxon>
        <taxon>Oryza</taxon>
        <taxon>Oryza sativa</taxon>
    </lineage>
</organism>
<gene>
    <name evidence="1" type="ordered locus">Os12g0570075</name>
    <name evidence="1" type="ORF">OSNPB_120570075</name>
</gene>
<dbReference type="FunCoup" id="A0A0P0YBL4">
    <property type="interactions" value="4"/>
</dbReference>
<protein>
    <submittedName>
        <fullName evidence="1">Os12g0570075 protein</fullName>
    </submittedName>
</protein>
<dbReference type="Gramene" id="Os12t0570075-00">
    <property type="protein sequence ID" value="Os12t0570075-00"/>
    <property type="gene ID" value="Os12g0570075"/>
</dbReference>
<dbReference type="SMR" id="A0A0P0YBL4"/>